<accession>K3XPZ9</accession>
<proteinExistence type="predicted"/>
<evidence type="ECO:0000313" key="2">
    <source>
        <dbReference type="Proteomes" id="UP000004995"/>
    </source>
</evidence>
<dbReference type="EMBL" id="AGNK02003169">
    <property type="status" value="NOT_ANNOTATED_CDS"/>
    <property type="molecule type" value="Genomic_DNA"/>
</dbReference>
<reference evidence="2" key="1">
    <citation type="journal article" date="2012" name="Nat. Biotechnol.">
        <title>Reference genome sequence of the model plant Setaria.</title>
        <authorList>
            <person name="Bennetzen J.L."/>
            <person name="Schmutz J."/>
            <person name="Wang H."/>
            <person name="Percifield R."/>
            <person name="Hawkins J."/>
            <person name="Pontaroli A.C."/>
            <person name="Estep M."/>
            <person name="Feng L."/>
            <person name="Vaughn J.N."/>
            <person name="Grimwood J."/>
            <person name="Jenkins J."/>
            <person name="Barry K."/>
            <person name="Lindquist E."/>
            <person name="Hellsten U."/>
            <person name="Deshpande S."/>
            <person name="Wang X."/>
            <person name="Wu X."/>
            <person name="Mitros T."/>
            <person name="Triplett J."/>
            <person name="Yang X."/>
            <person name="Ye C.Y."/>
            <person name="Mauro-Herrera M."/>
            <person name="Wang L."/>
            <person name="Li P."/>
            <person name="Sharma M."/>
            <person name="Sharma R."/>
            <person name="Ronald P.C."/>
            <person name="Panaud O."/>
            <person name="Kellogg E.A."/>
            <person name="Brutnell T.P."/>
            <person name="Doust A.N."/>
            <person name="Tuskan G.A."/>
            <person name="Rokhsar D."/>
            <person name="Devos K.M."/>
        </authorList>
    </citation>
    <scope>NUCLEOTIDE SEQUENCE [LARGE SCALE GENOMIC DNA]</scope>
    <source>
        <strain evidence="2">cv. Yugu1</strain>
    </source>
</reference>
<dbReference type="HOGENOM" id="CLU_2502204_0_0_1"/>
<dbReference type="Proteomes" id="UP000004995">
    <property type="component" value="Unassembled WGS sequence"/>
</dbReference>
<evidence type="ECO:0000313" key="1">
    <source>
        <dbReference type="EnsemblPlants" id="KQL05788"/>
    </source>
</evidence>
<dbReference type="AlphaFoldDB" id="K3XPZ9"/>
<dbReference type="Gramene" id="KQL05788">
    <property type="protein sequence ID" value="KQL05788"/>
    <property type="gene ID" value="SETIT_003979mg"/>
</dbReference>
<dbReference type="EnsemblPlants" id="KQL05788">
    <property type="protein sequence ID" value="KQL05788"/>
    <property type="gene ID" value="SETIT_003979mg"/>
</dbReference>
<sequence>MYCSIPAIWRRGSANPRWRAGVGSGSFRELCESTVFHSPLYLSLSFQSICLTSTRIHRFLTGDCKLEARSTRGGWVRTKVSHRFCI</sequence>
<organism evidence="1 2">
    <name type="scientific">Setaria italica</name>
    <name type="common">Foxtail millet</name>
    <name type="synonym">Panicum italicum</name>
    <dbReference type="NCBI Taxonomy" id="4555"/>
    <lineage>
        <taxon>Eukaryota</taxon>
        <taxon>Viridiplantae</taxon>
        <taxon>Streptophyta</taxon>
        <taxon>Embryophyta</taxon>
        <taxon>Tracheophyta</taxon>
        <taxon>Spermatophyta</taxon>
        <taxon>Magnoliopsida</taxon>
        <taxon>Liliopsida</taxon>
        <taxon>Poales</taxon>
        <taxon>Poaceae</taxon>
        <taxon>PACMAD clade</taxon>
        <taxon>Panicoideae</taxon>
        <taxon>Panicodae</taxon>
        <taxon>Paniceae</taxon>
        <taxon>Cenchrinae</taxon>
        <taxon>Setaria</taxon>
    </lineage>
</organism>
<reference evidence="1" key="2">
    <citation type="submission" date="2018-08" db="UniProtKB">
        <authorList>
            <consortium name="EnsemblPlants"/>
        </authorList>
    </citation>
    <scope>IDENTIFICATION</scope>
    <source>
        <strain evidence="1">Yugu1</strain>
    </source>
</reference>
<protein>
    <submittedName>
        <fullName evidence="1">Uncharacterized protein</fullName>
    </submittedName>
</protein>
<dbReference type="InParanoid" id="K3XPZ9"/>
<keyword evidence="2" id="KW-1185">Reference proteome</keyword>
<name>K3XPZ9_SETIT</name>